<organism evidence="2 3">
    <name type="scientific">Nocardioides mangrovicus</name>
    <dbReference type="NCBI Taxonomy" id="2478913"/>
    <lineage>
        <taxon>Bacteria</taxon>
        <taxon>Bacillati</taxon>
        <taxon>Actinomycetota</taxon>
        <taxon>Actinomycetes</taxon>
        <taxon>Propionibacteriales</taxon>
        <taxon>Nocardioidaceae</taxon>
        <taxon>Nocardioides</taxon>
    </lineage>
</organism>
<dbReference type="EMBL" id="RDBE01000010">
    <property type="protein sequence ID" value="RLV47593.1"/>
    <property type="molecule type" value="Genomic_DNA"/>
</dbReference>
<protein>
    <submittedName>
        <fullName evidence="2">Peptidase C39 family protein</fullName>
    </submittedName>
</protein>
<keyword evidence="3" id="KW-1185">Reference proteome</keyword>
<accession>A0A3L8NYG3</accession>
<dbReference type="Gene3D" id="3.90.70.10">
    <property type="entry name" value="Cysteine proteinases"/>
    <property type="match status" value="1"/>
</dbReference>
<dbReference type="InterPro" id="IPR039563">
    <property type="entry name" value="Peptidase_C39_single_dom"/>
</dbReference>
<dbReference type="Proteomes" id="UP000281708">
    <property type="component" value="Unassembled WGS sequence"/>
</dbReference>
<name>A0A3L8NYG3_9ACTN</name>
<gene>
    <name evidence="2" type="ORF">D9V37_15615</name>
</gene>
<sequence length="384" mass="40792">MTGQNTYTALSSAAFGHGVHRGTAVTRYGRLKLASANGHRRVAGTSWATARWTSDWVTPGHAFTQLIPSWQAVTPARSYVQVSLRARTADGRVSSFDTIARWTSSDAVFKRTSMGTQGDDLARVNTDTFVAASGVQFTSWQVRLTLVRAPGAASPKVRRVGAVASLPAATVPATSTPLYGAQQLAVPGYSQMTHRGQYPAYGGGGEAWCSPTSTSMVLGYYGALPSRSAYAWVKKSYADPWVDHAARMTFDHRYDGTGNWPFNTAYAARLVDDAFVTRLSDLRDAERFVHAGIPLVVSISFSRGQLSGAPISATAGHLVVITGFTASGSVVVNDPAAPSNASVSRTYDRGQFERAWLTSSKGAAYVIRDAAHALPAAGGSGSSW</sequence>
<dbReference type="InterPro" id="IPR039564">
    <property type="entry name" value="Peptidase_C39-like"/>
</dbReference>
<feature type="domain" description="Peptidase C39-like" evidence="1">
    <location>
        <begin position="184"/>
        <end position="336"/>
    </location>
</feature>
<proteinExistence type="predicted"/>
<reference evidence="2 3" key="1">
    <citation type="submission" date="2018-10" db="EMBL/GenBank/DDBJ databases">
        <title>Marmoricola sp. 4Q3S-7 whole genome shotgun sequence.</title>
        <authorList>
            <person name="Li F."/>
        </authorList>
    </citation>
    <scope>NUCLEOTIDE SEQUENCE [LARGE SCALE GENOMIC DNA]</scope>
    <source>
        <strain evidence="2 3">4Q3S-7</strain>
    </source>
</reference>
<comment type="caution">
    <text evidence="2">The sequence shown here is derived from an EMBL/GenBank/DDBJ whole genome shotgun (WGS) entry which is preliminary data.</text>
</comment>
<dbReference type="OrthoDB" id="9789941at2"/>
<dbReference type="AlphaFoldDB" id="A0A3L8NYG3"/>
<dbReference type="RefSeq" id="WP_121807099.1">
    <property type="nucleotide sequence ID" value="NZ_RDBE01000010.1"/>
</dbReference>
<evidence type="ECO:0000259" key="1">
    <source>
        <dbReference type="Pfam" id="PF13529"/>
    </source>
</evidence>
<evidence type="ECO:0000313" key="2">
    <source>
        <dbReference type="EMBL" id="RLV47593.1"/>
    </source>
</evidence>
<dbReference type="Pfam" id="PF13529">
    <property type="entry name" value="Peptidase_C39_2"/>
    <property type="match status" value="1"/>
</dbReference>
<dbReference type="CDD" id="cd02549">
    <property type="entry name" value="Peptidase_C39A"/>
    <property type="match status" value="1"/>
</dbReference>
<evidence type="ECO:0000313" key="3">
    <source>
        <dbReference type="Proteomes" id="UP000281708"/>
    </source>
</evidence>